<dbReference type="EMBL" id="FMWL01000028">
    <property type="protein sequence ID" value="SCZ81977.1"/>
    <property type="molecule type" value="Genomic_DNA"/>
</dbReference>
<sequence>MFRIGDKVVYPMHGAGIIEGVEEKEILGEKRKYFILRLPLKNMKVMLPVDNVETIGLREIIQDDVIEEVFSILSEEGIELQQNWNRRYRNNMEKVKTGDIFEVAMVVRDLIHMEREKGLSTGERKMLNNTKQILISEIVLVLEQDEKAIEKMIETSVH</sequence>
<dbReference type="InterPro" id="IPR048792">
    <property type="entry name" value="CarD_C"/>
</dbReference>
<dbReference type="Pfam" id="PF02559">
    <property type="entry name" value="CarD_TRCF_RID"/>
    <property type="match status" value="1"/>
</dbReference>
<proteinExistence type="predicted"/>
<reference evidence="2 3" key="1">
    <citation type="submission" date="2016-10" db="EMBL/GenBank/DDBJ databases">
        <authorList>
            <person name="de Groot N.N."/>
        </authorList>
    </citation>
    <scope>NUCLEOTIDE SEQUENCE [LARGE SCALE GENOMIC DNA]</scope>
    <source>
        <strain evidence="2 3">DSM 2784</strain>
    </source>
</reference>
<evidence type="ECO:0000313" key="3">
    <source>
        <dbReference type="Proteomes" id="UP000199208"/>
    </source>
</evidence>
<dbReference type="SUPFAM" id="SSF141259">
    <property type="entry name" value="CarD-like"/>
    <property type="match status" value="1"/>
</dbReference>
<dbReference type="Pfam" id="PF21095">
    <property type="entry name" value="CarD_C"/>
    <property type="match status" value="1"/>
</dbReference>
<dbReference type="OrthoDB" id="9786074at2"/>
<dbReference type="PANTHER" id="PTHR38447:SF1">
    <property type="entry name" value="RNA POLYMERASE-BINDING TRANSCRIPTION FACTOR CARD"/>
    <property type="match status" value="1"/>
</dbReference>
<gene>
    <name evidence="2" type="ORF">SAMN03080599_03230</name>
</gene>
<protein>
    <submittedName>
        <fullName evidence="2">Transcriptional regulator, CarD family</fullName>
    </submittedName>
</protein>
<dbReference type="InterPro" id="IPR052531">
    <property type="entry name" value="CarD-like_regulator"/>
</dbReference>
<dbReference type="Gene3D" id="1.20.58.1290">
    <property type="entry name" value="CarD-like, C-terminal domain"/>
    <property type="match status" value="1"/>
</dbReference>
<dbReference type="AlphaFoldDB" id="A0A1G5S784"/>
<dbReference type="RefSeq" id="WP_092593317.1">
    <property type="nucleotide sequence ID" value="NZ_FMWL01000028.1"/>
</dbReference>
<dbReference type="GO" id="GO:0009303">
    <property type="term" value="P:rRNA transcription"/>
    <property type="evidence" value="ECO:0007669"/>
    <property type="project" value="TreeGrafter"/>
</dbReference>
<organism evidence="2 3">
    <name type="scientific">Acidaminobacter hydrogenoformans DSM 2784</name>
    <dbReference type="NCBI Taxonomy" id="1120920"/>
    <lineage>
        <taxon>Bacteria</taxon>
        <taxon>Bacillati</taxon>
        <taxon>Bacillota</taxon>
        <taxon>Clostridia</taxon>
        <taxon>Peptostreptococcales</taxon>
        <taxon>Acidaminobacteraceae</taxon>
        <taxon>Acidaminobacter</taxon>
    </lineage>
</organism>
<name>A0A1G5S784_9FIRM</name>
<dbReference type="STRING" id="1120920.SAMN03080599_03230"/>
<dbReference type="SMART" id="SM01058">
    <property type="entry name" value="CarD_TRCF"/>
    <property type="match status" value="1"/>
</dbReference>
<evidence type="ECO:0000259" key="1">
    <source>
        <dbReference type="SMART" id="SM01058"/>
    </source>
</evidence>
<dbReference type="InterPro" id="IPR003711">
    <property type="entry name" value="CarD-like/TRCF_RID"/>
</dbReference>
<dbReference type="PANTHER" id="PTHR38447">
    <property type="entry name" value="TRANSCRIPTION FACTOR YDEB-RELATED"/>
    <property type="match status" value="1"/>
</dbReference>
<accession>A0A1G5S784</accession>
<feature type="domain" description="CarD-like/TRCF RNAP-interacting" evidence="1">
    <location>
        <begin position="1"/>
        <end position="111"/>
    </location>
</feature>
<dbReference type="Gene3D" id="2.40.10.170">
    <property type="match status" value="1"/>
</dbReference>
<evidence type="ECO:0000313" key="2">
    <source>
        <dbReference type="EMBL" id="SCZ81977.1"/>
    </source>
</evidence>
<dbReference type="Proteomes" id="UP000199208">
    <property type="component" value="Unassembled WGS sequence"/>
</dbReference>
<dbReference type="InterPro" id="IPR036101">
    <property type="entry name" value="CarD-like/TRCF_RID_sf"/>
</dbReference>
<dbReference type="InterPro" id="IPR042215">
    <property type="entry name" value="CarD-like_C"/>
</dbReference>
<keyword evidence="3" id="KW-1185">Reference proteome</keyword>